<dbReference type="Proteomes" id="UP000000657">
    <property type="component" value="Chromosome"/>
</dbReference>
<dbReference type="KEGG" id="fal:FRAAL0718"/>
<sequence>MGRSEFMGTRGLGNRDRQPGSGGLLQTLVSGLNQTERDATLRLLRRRLVEDRAAASGGQRDRQVDVGPRSRAARGPAKSRGAGRQR</sequence>
<evidence type="ECO:0000256" key="1">
    <source>
        <dbReference type="SAM" id="MobiDB-lite"/>
    </source>
</evidence>
<evidence type="ECO:0000313" key="2">
    <source>
        <dbReference type="EMBL" id="CAJ59388.1"/>
    </source>
</evidence>
<reference evidence="2 3" key="1">
    <citation type="journal article" date="2007" name="Genome Res.">
        <title>Genome characteristics of facultatively symbiotic Frankia sp. strains reflect host range and host plant biogeography.</title>
        <authorList>
            <person name="Normand P."/>
            <person name="Lapierre P."/>
            <person name="Tisa L.S."/>
            <person name="Gogarten J.P."/>
            <person name="Alloisio N."/>
            <person name="Bagnarol E."/>
            <person name="Bassi C.A."/>
            <person name="Berry A.M."/>
            <person name="Bickhart D.M."/>
            <person name="Choisne N."/>
            <person name="Couloux A."/>
            <person name="Cournoyer B."/>
            <person name="Cruveiller S."/>
            <person name="Daubin V."/>
            <person name="Demange N."/>
            <person name="Francino M.P."/>
            <person name="Goltsman E."/>
            <person name="Huang Y."/>
            <person name="Kopp O.R."/>
            <person name="Labarre L."/>
            <person name="Lapidus A."/>
            <person name="Lavire C."/>
            <person name="Marechal J."/>
            <person name="Martinez M."/>
            <person name="Mastronunzio J.E."/>
            <person name="Mullin B.C."/>
            <person name="Niemann J."/>
            <person name="Pujic P."/>
            <person name="Rawnsley T."/>
            <person name="Rouy Z."/>
            <person name="Schenowitz C."/>
            <person name="Sellstedt A."/>
            <person name="Tavares F."/>
            <person name="Tomkins J.P."/>
            <person name="Vallenet D."/>
            <person name="Valverde C."/>
            <person name="Wall L.G."/>
            <person name="Wang Y."/>
            <person name="Medigue C."/>
            <person name="Benson D.R."/>
        </authorList>
    </citation>
    <scope>NUCLEOTIDE SEQUENCE [LARGE SCALE GENOMIC DNA]</scope>
    <source>
        <strain evidence="3">DSM 45986 / CECT 9034 / ACN14a</strain>
    </source>
</reference>
<dbReference type="AlphaFoldDB" id="Q0RSR8"/>
<accession>Q0RSR8</accession>
<name>Q0RSR8_FRAAA</name>
<dbReference type="EMBL" id="CT573213">
    <property type="protein sequence ID" value="CAJ59388.1"/>
    <property type="molecule type" value="Genomic_DNA"/>
</dbReference>
<keyword evidence="3" id="KW-1185">Reference proteome</keyword>
<gene>
    <name evidence="2" type="ordered locus">FRAAL0718</name>
</gene>
<feature type="compositionally biased region" description="Basic and acidic residues" evidence="1">
    <location>
        <begin position="52"/>
        <end position="64"/>
    </location>
</feature>
<protein>
    <submittedName>
        <fullName evidence="2">Uncharacterized protein</fullName>
    </submittedName>
</protein>
<feature type="region of interest" description="Disordered" evidence="1">
    <location>
        <begin position="52"/>
        <end position="86"/>
    </location>
</feature>
<feature type="region of interest" description="Disordered" evidence="1">
    <location>
        <begin position="1"/>
        <end position="26"/>
    </location>
</feature>
<proteinExistence type="predicted"/>
<organism evidence="2 3">
    <name type="scientific">Frankia alni (strain DSM 45986 / CECT 9034 / ACN14a)</name>
    <dbReference type="NCBI Taxonomy" id="326424"/>
    <lineage>
        <taxon>Bacteria</taxon>
        <taxon>Bacillati</taxon>
        <taxon>Actinomycetota</taxon>
        <taxon>Actinomycetes</taxon>
        <taxon>Frankiales</taxon>
        <taxon>Frankiaceae</taxon>
        <taxon>Frankia</taxon>
    </lineage>
</organism>
<evidence type="ECO:0000313" key="3">
    <source>
        <dbReference type="Proteomes" id="UP000000657"/>
    </source>
</evidence>
<dbReference type="HOGENOM" id="CLU_2537645_0_0_11"/>